<evidence type="ECO:0000313" key="3">
    <source>
        <dbReference type="Proteomes" id="UP000276133"/>
    </source>
</evidence>
<accession>A0A3M7SJZ1</accession>
<dbReference type="AlphaFoldDB" id="A0A3M7SJZ1"/>
<reference evidence="2 3" key="1">
    <citation type="journal article" date="2018" name="Sci. Rep.">
        <title>Genomic signatures of local adaptation to the degree of environmental predictability in rotifers.</title>
        <authorList>
            <person name="Franch-Gras L."/>
            <person name="Hahn C."/>
            <person name="Garcia-Roger E.M."/>
            <person name="Carmona M.J."/>
            <person name="Serra M."/>
            <person name="Gomez A."/>
        </authorList>
    </citation>
    <scope>NUCLEOTIDE SEQUENCE [LARGE SCALE GENOMIC DNA]</scope>
    <source>
        <strain evidence="2">HYR1</strain>
    </source>
</reference>
<evidence type="ECO:0000256" key="1">
    <source>
        <dbReference type="SAM" id="SignalP"/>
    </source>
</evidence>
<sequence>MLRRFSAVFIYLLADLEVLLIYKGEPLILECDISNCRIKKFYKLRLDLRSKILLQGENFKPKFKIVHSILEFKKFEMRCGK</sequence>
<comment type="caution">
    <text evidence="2">The sequence shown here is derived from an EMBL/GenBank/DDBJ whole genome shotgun (WGS) entry which is preliminary data.</text>
</comment>
<dbReference type="Proteomes" id="UP000276133">
    <property type="component" value="Unassembled WGS sequence"/>
</dbReference>
<evidence type="ECO:0000313" key="2">
    <source>
        <dbReference type="EMBL" id="RNA36039.1"/>
    </source>
</evidence>
<keyword evidence="1" id="KW-0732">Signal</keyword>
<gene>
    <name evidence="2" type="ORF">BpHYR1_009672</name>
</gene>
<name>A0A3M7SJZ1_BRAPC</name>
<feature type="chain" id="PRO_5017943480" evidence="1">
    <location>
        <begin position="22"/>
        <end position="81"/>
    </location>
</feature>
<keyword evidence="3" id="KW-1185">Reference proteome</keyword>
<proteinExistence type="predicted"/>
<feature type="signal peptide" evidence="1">
    <location>
        <begin position="1"/>
        <end position="21"/>
    </location>
</feature>
<protein>
    <submittedName>
        <fullName evidence="2">Uncharacterized protein</fullName>
    </submittedName>
</protein>
<dbReference type="EMBL" id="REGN01001248">
    <property type="protein sequence ID" value="RNA36039.1"/>
    <property type="molecule type" value="Genomic_DNA"/>
</dbReference>
<organism evidence="2 3">
    <name type="scientific">Brachionus plicatilis</name>
    <name type="common">Marine rotifer</name>
    <name type="synonym">Brachionus muelleri</name>
    <dbReference type="NCBI Taxonomy" id="10195"/>
    <lineage>
        <taxon>Eukaryota</taxon>
        <taxon>Metazoa</taxon>
        <taxon>Spiralia</taxon>
        <taxon>Gnathifera</taxon>
        <taxon>Rotifera</taxon>
        <taxon>Eurotatoria</taxon>
        <taxon>Monogononta</taxon>
        <taxon>Pseudotrocha</taxon>
        <taxon>Ploima</taxon>
        <taxon>Brachionidae</taxon>
        <taxon>Brachionus</taxon>
    </lineage>
</organism>